<dbReference type="HAMAP" id="MF_01197">
    <property type="entry name" value="SepF"/>
    <property type="match status" value="1"/>
</dbReference>
<comment type="subcellular location">
    <subcellularLocation>
        <location evidence="5">Cytoplasm</location>
    </subcellularLocation>
    <text evidence="5">Localizes to the division site, in a FtsZ-dependent manner.</text>
</comment>
<dbReference type="Proteomes" id="UP000036756">
    <property type="component" value="Unassembled WGS sequence"/>
</dbReference>
<dbReference type="RefSeq" id="WP_048570869.1">
    <property type="nucleotide sequence ID" value="NZ_LFVU01000027.1"/>
</dbReference>
<sequence>MENNDGILKKMFGSLGLGSDDDDDMELDDVQEEVYEKRTKKPEKSDRMREREEFEEREIETIQGTNKGGKVVSINTSAPPKVILKKPKEMEDMMEVVDAVKSRKIAVVNLLDVDLPLAQRMIDYVGGACYAINGKFAQISHLVYIVVGENVDLTNYIKTEVNKQSADAFSITEE</sequence>
<evidence type="ECO:0000313" key="7">
    <source>
        <dbReference type="EMBL" id="KMT21431.1"/>
    </source>
</evidence>
<dbReference type="InterPro" id="IPR038594">
    <property type="entry name" value="SepF-like_sf"/>
</dbReference>
<dbReference type="InterPro" id="IPR007561">
    <property type="entry name" value="Cell_div_SepF/SepF-rel"/>
</dbReference>
<keyword evidence="3 5" id="KW-0131">Cell cycle</keyword>
<dbReference type="PANTHER" id="PTHR35798:SF1">
    <property type="entry name" value="CELL DIVISION PROTEIN SEPF"/>
    <property type="match status" value="1"/>
</dbReference>
<protein>
    <recommendedName>
        <fullName evidence="5">Cell division protein SepF</fullName>
    </recommendedName>
</protein>
<evidence type="ECO:0000313" key="8">
    <source>
        <dbReference type="Proteomes" id="UP000036756"/>
    </source>
</evidence>
<dbReference type="Gene3D" id="3.30.110.150">
    <property type="entry name" value="SepF-like protein"/>
    <property type="match status" value="1"/>
</dbReference>
<dbReference type="InterPro" id="IPR023052">
    <property type="entry name" value="Cell_div_SepF"/>
</dbReference>
<organism evidence="7 8">
    <name type="scientific">Clostridium cylindrosporum DSM 605</name>
    <dbReference type="NCBI Taxonomy" id="1121307"/>
    <lineage>
        <taxon>Bacteria</taxon>
        <taxon>Bacillati</taxon>
        <taxon>Bacillota</taxon>
        <taxon>Clostridia</taxon>
        <taxon>Eubacteriales</taxon>
        <taxon>Clostridiaceae</taxon>
        <taxon>Clostridium</taxon>
    </lineage>
</organism>
<accession>A0A0J8G0X6</accession>
<name>A0A0J8G0X6_CLOCY</name>
<dbReference type="PATRIC" id="fig|1121307.3.peg.1048"/>
<dbReference type="Pfam" id="PF04472">
    <property type="entry name" value="SepF"/>
    <property type="match status" value="1"/>
</dbReference>
<keyword evidence="8" id="KW-1185">Reference proteome</keyword>
<dbReference type="GO" id="GO:0005737">
    <property type="term" value="C:cytoplasm"/>
    <property type="evidence" value="ECO:0007669"/>
    <property type="project" value="UniProtKB-SubCell"/>
</dbReference>
<dbReference type="OrthoDB" id="9815206at2"/>
<dbReference type="EMBL" id="LFVU01000027">
    <property type="protein sequence ID" value="KMT21431.1"/>
    <property type="molecule type" value="Genomic_DNA"/>
</dbReference>
<comment type="subunit">
    <text evidence="5">Homodimer. Interacts with FtsZ.</text>
</comment>
<comment type="similarity">
    <text evidence="5">Belongs to the SepF family.</text>
</comment>
<keyword evidence="5" id="KW-0963">Cytoplasm</keyword>
<dbReference type="AlphaFoldDB" id="A0A0J8G0X6"/>
<dbReference type="PANTHER" id="PTHR35798">
    <property type="entry name" value="CELL DIVISION PROTEIN SEPF"/>
    <property type="match status" value="1"/>
</dbReference>
<comment type="caution">
    <text evidence="7">The sequence shown here is derived from an EMBL/GenBank/DDBJ whole genome shotgun (WGS) entry which is preliminary data.</text>
</comment>
<keyword evidence="1 5" id="KW-0132">Cell division</keyword>
<dbReference type="GO" id="GO:0000917">
    <property type="term" value="P:division septum assembly"/>
    <property type="evidence" value="ECO:0007669"/>
    <property type="project" value="UniProtKB-KW"/>
</dbReference>
<feature type="compositionally biased region" description="Basic and acidic residues" evidence="6">
    <location>
        <begin position="34"/>
        <end position="54"/>
    </location>
</feature>
<evidence type="ECO:0000256" key="4">
    <source>
        <dbReference type="ARBA" id="ARBA00044936"/>
    </source>
</evidence>
<evidence type="ECO:0000256" key="1">
    <source>
        <dbReference type="ARBA" id="ARBA00022618"/>
    </source>
</evidence>
<dbReference type="GO" id="GO:0043093">
    <property type="term" value="P:FtsZ-dependent cytokinesis"/>
    <property type="evidence" value="ECO:0007669"/>
    <property type="project" value="UniProtKB-UniRule"/>
</dbReference>
<proteinExistence type="inferred from homology"/>
<evidence type="ECO:0000256" key="2">
    <source>
        <dbReference type="ARBA" id="ARBA00023210"/>
    </source>
</evidence>
<evidence type="ECO:0000256" key="5">
    <source>
        <dbReference type="HAMAP-Rule" id="MF_01197"/>
    </source>
</evidence>
<dbReference type="STRING" id="1121307.CLCY_2c01910"/>
<keyword evidence="2 5" id="KW-0717">Septation</keyword>
<evidence type="ECO:0000256" key="6">
    <source>
        <dbReference type="SAM" id="MobiDB-lite"/>
    </source>
</evidence>
<comment type="function">
    <text evidence="4 5">Cell division protein that is part of the divisome complex and is recruited early to the Z-ring. Probably stimulates Z-ring formation, perhaps through the cross-linking of FtsZ protofilaments. Its function overlaps with FtsA.</text>
</comment>
<evidence type="ECO:0000256" key="3">
    <source>
        <dbReference type="ARBA" id="ARBA00023306"/>
    </source>
</evidence>
<gene>
    <name evidence="5 7" type="primary">sepF</name>
    <name evidence="7" type="ORF">CLCY_2c01910</name>
</gene>
<reference evidence="7 8" key="1">
    <citation type="submission" date="2015-06" db="EMBL/GenBank/DDBJ databases">
        <title>Draft genome sequence of the purine-degrading Clostridium cylindrosporum HC-1 (DSM 605).</title>
        <authorList>
            <person name="Poehlein A."/>
            <person name="Schiel-Bengelsdorf B."/>
            <person name="Bengelsdorf F."/>
            <person name="Daniel R."/>
            <person name="Duerre P."/>
        </authorList>
    </citation>
    <scope>NUCLEOTIDE SEQUENCE [LARGE SCALE GENOMIC DNA]</scope>
    <source>
        <strain evidence="7 8">DSM 605</strain>
    </source>
</reference>
<feature type="compositionally biased region" description="Acidic residues" evidence="6">
    <location>
        <begin position="19"/>
        <end position="33"/>
    </location>
</feature>
<feature type="region of interest" description="Disordered" evidence="6">
    <location>
        <begin position="11"/>
        <end position="55"/>
    </location>
</feature>